<dbReference type="PANTHER" id="PTHR30061">
    <property type="entry name" value="MALTOSE-BINDING PERIPLASMIC PROTEIN"/>
    <property type="match status" value="1"/>
</dbReference>
<comment type="similarity">
    <text evidence="1">Belongs to the bacterial solute-binding protein 1 family.</text>
</comment>
<evidence type="ECO:0000313" key="6">
    <source>
        <dbReference type="Proteomes" id="UP001550044"/>
    </source>
</evidence>
<protein>
    <submittedName>
        <fullName evidence="5">Extracellular solute-binding protein</fullName>
    </submittedName>
</protein>
<dbReference type="RefSeq" id="WP_356498127.1">
    <property type="nucleotide sequence ID" value="NZ_JBEXEF010000023.1"/>
</dbReference>
<evidence type="ECO:0000256" key="1">
    <source>
        <dbReference type="ARBA" id="ARBA00008520"/>
    </source>
</evidence>
<dbReference type="PANTHER" id="PTHR30061:SF50">
    <property type="entry name" value="MALTOSE_MALTODEXTRIN-BINDING PERIPLASMIC PROTEIN"/>
    <property type="match status" value="1"/>
</dbReference>
<evidence type="ECO:0000256" key="2">
    <source>
        <dbReference type="ARBA" id="ARBA00022448"/>
    </source>
</evidence>
<keyword evidence="6" id="KW-1185">Reference proteome</keyword>
<accession>A0ABV2UA79</accession>
<dbReference type="EMBL" id="JBEXIP010000013">
    <property type="protein sequence ID" value="MET8434756.1"/>
    <property type="molecule type" value="Genomic_DNA"/>
</dbReference>
<reference evidence="5 6" key="1">
    <citation type="submission" date="2024-06" db="EMBL/GenBank/DDBJ databases">
        <title>The Natural Products Discovery Center: Release of the First 8490 Sequenced Strains for Exploring Actinobacteria Biosynthetic Diversity.</title>
        <authorList>
            <person name="Kalkreuter E."/>
            <person name="Kautsar S.A."/>
            <person name="Yang D."/>
            <person name="Bader C.D."/>
            <person name="Teijaro C.N."/>
            <person name="Fluegel L."/>
            <person name="Davis C.M."/>
            <person name="Simpson J.R."/>
            <person name="Lauterbach L."/>
            <person name="Steele A.D."/>
            <person name="Gui C."/>
            <person name="Meng S."/>
            <person name="Li G."/>
            <person name="Viehrig K."/>
            <person name="Ye F."/>
            <person name="Su P."/>
            <person name="Kiefer A.F."/>
            <person name="Nichols A."/>
            <person name="Cepeda A.J."/>
            <person name="Yan W."/>
            <person name="Fan B."/>
            <person name="Jiang Y."/>
            <person name="Adhikari A."/>
            <person name="Zheng C.-J."/>
            <person name="Schuster L."/>
            <person name="Cowan T.M."/>
            <person name="Smanski M.J."/>
            <person name="Chevrette M.G."/>
            <person name="De Carvalho L.P.S."/>
            <person name="Shen B."/>
        </authorList>
    </citation>
    <scope>NUCLEOTIDE SEQUENCE [LARGE SCALE GENOMIC DNA]</scope>
    <source>
        <strain evidence="5 6">NPDC005137</strain>
    </source>
</reference>
<dbReference type="Gene3D" id="3.40.190.10">
    <property type="entry name" value="Periplasmic binding protein-like II"/>
    <property type="match status" value="2"/>
</dbReference>
<dbReference type="Pfam" id="PF01547">
    <property type="entry name" value="SBP_bac_1"/>
    <property type="match status" value="1"/>
</dbReference>
<evidence type="ECO:0000256" key="4">
    <source>
        <dbReference type="SAM" id="SignalP"/>
    </source>
</evidence>
<dbReference type="InterPro" id="IPR006059">
    <property type="entry name" value="SBP"/>
</dbReference>
<comment type="caution">
    <text evidence="5">The sequence shown here is derived from an EMBL/GenBank/DDBJ whole genome shotgun (WGS) entry which is preliminary data.</text>
</comment>
<sequence length="414" mass="43983">MSRIAKSVGLAMTVVSAVGLTACGSSGGKGVAADAKQTITVWAMGEEGARLQSVTKEFTKEHPNITVKVTPVGWDVVHQKLVAAAAAGKLPDMAQMGSTMMGEFISLDALEPVDTDTFKKDDFFPAAWNGNVQDGKVYGVPWYADTRALYYRTDLADTAGVTKAPTTWKEQSDLAAAYQSKAGADWGTALQPGSTGAWQGWLQYLYSAGGELLGKDGKPALDSPEAVKAFTEFGHYFDAGLAKKNFVPGEDVLKGFASGKTPMFQSGPWMVQNITDQAPQLKGKWKVVPVPADKTSTSWVGGASLVTFKDSDHKAAAEEFTKFLSTPKMQAHWYGIAKSLPANKAAWNEPALKSGGESLSAFKQSLDTAEAVPPMAKWNEFAAQIESALEKIARGADPAATAKQLQKSTEGLVG</sequence>
<evidence type="ECO:0000256" key="3">
    <source>
        <dbReference type="ARBA" id="ARBA00022729"/>
    </source>
</evidence>
<dbReference type="Proteomes" id="UP001550044">
    <property type="component" value="Unassembled WGS sequence"/>
</dbReference>
<feature type="chain" id="PRO_5046829168" evidence="4">
    <location>
        <begin position="18"/>
        <end position="414"/>
    </location>
</feature>
<keyword evidence="2" id="KW-0813">Transport</keyword>
<keyword evidence="3 4" id="KW-0732">Signal</keyword>
<proteinExistence type="inferred from homology"/>
<evidence type="ECO:0000313" key="5">
    <source>
        <dbReference type="EMBL" id="MET8434756.1"/>
    </source>
</evidence>
<name>A0ABV2UA79_9ACTN</name>
<feature type="signal peptide" evidence="4">
    <location>
        <begin position="1"/>
        <end position="17"/>
    </location>
</feature>
<gene>
    <name evidence="5" type="ORF">ABZV61_18525</name>
</gene>
<dbReference type="SUPFAM" id="SSF53850">
    <property type="entry name" value="Periplasmic binding protein-like II"/>
    <property type="match status" value="1"/>
</dbReference>
<organism evidence="5 6">
    <name type="scientific">Streptomyces sp. 900116325</name>
    <dbReference type="NCBI Taxonomy" id="3154295"/>
    <lineage>
        <taxon>Bacteria</taxon>
        <taxon>Bacillati</taxon>
        <taxon>Actinomycetota</taxon>
        <taxon>Actinomycetes</taxon>
        <taxon>Kitasatosporales</taxon>
        <taxon>Streptomycetaceae</taxon>
        <taxon>Streptomyces</taxon>
    </lineage>
</organism>
<dbReference type="PROSITE" id="PS51257">
    <property type="entry name" value="PROKAR_LIPOPROTEIN"/>
    <property type="match status" value="1"/>
</dbReference>